<dbReference type="AlphaFoldDB" id="A0A2M7XBU1"/>
<sequence>MKKQPTYLIFHAYSDQDTGGIQTMIRLYAEEAHKNGATFIVLSDHRDVLASGEQQLEHLTLLPLTWPSLLKCIFTPTRQALCTFDPHNPYLIRMGLFKLLRPDTVTSLFFLGSTADTEGLLKSILLYLSPLFTNHFLALSDCVKQIAFKGKRQHRIQLCHNPVDTALYQPSALSGKQLVNADRVVAGKNHVEMIQVFILAHAQDPELTLVIAGNYKKTSNPNENTESYKQCQELLKEAGLENQVTFTGNLSPTELRNLLTSSDIFLKTSLSETCGISTIEAMASGLPVIAFDNTGTHETVSRGNGILVRDHDVEQMAHAIIQLMRNRRSIEDMGLASLQGAVFYNRPRCINVFFSTISSKIPSL</sequence>
<reference evidence="3" key="1">
    <citation type="submission" date="2017-09" db="EMBL/GenBank/DDBJ databases">
        <title>Depth-based differentiation of microbial function through sediment-hosted aquifers and enrichment of novel symbionts in the deep terrestrial subsurface.</title>
        <authorList>
            <person name="Probst A.J."/>
            <person name="Ladd B."/>
            <person name="Jarett J.K."/>
            <person name="Geller-Mcgrath D.E."/>
            <person name="Sieber C.M.K."/>
            <person name="Emerson J.B."/>
            <person name="Anantharaman K."/>
            <person name="Thomas B.C."/>
            <person name="Malmstrom R."/>
            <person name="Stieglmeier M."/>
            <person name="Klingl A."/>
            <person name="Woyke T."/>
            <person name="Ryan C.M."/>
            <person name="Banfield J.F."/>
        </authorList>
    </citation>
    <scope>NUCLEOTIDE SEQUENCE [LARGE SCALE GENOMIC DNA]</scope>
</reference>
<name>A0A2M7XBU1_9BACT</name>
<comment type="caution">
    <text evidence="2">The sequence shown here is derived from an EMBL/GenBank/DDBJ whole genome shotgun (WGS) entry which is preliminary data.</text>
</comment>
<dbReference type="CDD" id="cd03801">
    <property type="entry name" value="GT4_PimA-like"/>
    <property type="match status" value="1"/>
</dbReference>
<proteinExistence type="predicted"/>
<dbReference type="EMBL" id="PFWU01000044">
    <property type="protein sequence ID" value="PJA45302.1"/>
    <property type="molecule type" value="Genomic_DNA"/>
</dbReference>
<feature type="domain" description="Glycosyl transferase family 1" evidence="1">
    <location>
        <begin position="176"/>
        <end position="333"/>
    </location>
</feature>
<dbReference type="Gene3D" id="3.40.50.2000">
    <property type="entry name" value="Glycogen Phosphorylase B"/>
    <property type="match status" value="1"/>
</dbReference>
<dbReference type="Pfam" id="PF00534">
    <property type="entry name" value="Glycos_transf_1"/>
    <property type="match status" value="1"/>
</dbReference>
<dbReference type="GO" id="GO:0016757">
    <property type="term" value="F:glycosyltransferase activity"/>
    <property type="evidence" value="ECO:0007669"/>
    <property type="project" value="InterPro"/>
</dbReference>
<dbReference type="Proteomes" id="UP000229385">
    <property type="component" value="Unassembled WGS sequence"/>
</dbReference>
<dbReference type="SUPFAM" id="SSF53756">
    <property type="entry name" value="UDP-Glycosyltransferase/glycogen phosphorylase"/>
    <property type="match status" value="1"/>
</dbReference>
<evidence type="ECO:0000259" key="1">
    <source>
        <dbReference type="Pfam" id="PF00534"/>
    </source>
</evidence>
<evidence type="ECO:0000313" key="3">
    <source>
        <dbReference type="Proteomes" id="UP000229385"/>
    </source>
</evidence>
<protein>
    <recommendedName>
        <fullName evidence="1">Glycosyl transferase family 1 domain-containing protein</fullName>
    </recommendedName>
</protein>
<accession>A0A2M7XBU1</accession>
<dbReference type="PANTHER" id="PTHR45947:SF3">
    <property type="entry name" value="SULFOQUINOVOSYL TRANSFERASE SQD2"/>
    <property type="match status" value="1"/>
</dbReference>
<evidence type="ECO:0000313" key="2">
    <source>
        <dbReference type="EMBL" id="PJA45302.1"/>
    </source>
</evidence>
<dbReference type="PANTHER" id="PTHR45947">
    <property type="entry name" value="SULFOQUINOVOSYL TRANSFERASE SQD2"/>
    <property type="match status" value="1"/>
</dbReference>
<gene>
    <name evidence="2" type="ORF">CO174_03915</name>
</gene>
<organism evidence="2 3">
    <name type="scientific">Candidatus Uhrbacteria bacterium CG_4_9_14_3_um_filter_50_9</name>
    <dbReference type="NCBI Taxonomy" id="1975035"/>
    <lineage>
        <taxon>Bacteria</taxon>
        <taxon>Candidatus Uhriibacteriota</taxon>
    </lineage>
</organism>
<dbReference type="InterPro" id="IPR050194">
    <property type="entry name" value="Glycosyltransferase_grp1"/>
</dbReference>
<dbReference type="InterPro" id="IPR001296">
    <property type="entry name" value="Glyco_trans_1"/>
</dbReference>